<dbReference type="Proteomes" id="UP000324748">
    <property type="component" value="Unassembled WGS sequence"/>
</dbReference>
<accession>A0A5B0PEK6</accession>
<evidence type="ECO:0000313" key="2">
    <source>
        <dbReference type="Proteomes" id="UP000324748"/>
    </source>
</evidence>
<keyword evidence="2" id="KW-1185">Reference proteome</keyword>
<organism evidence="1 2">
    <name type="scientific">Puccinia graminis f. sp. tritici</name>
    <dbReference type="NCBI Taxonomy" id="56615"/>
    <lineage>
        <taxon>Eukaryota</taxon>
        <taxon>Fungi</taxon>
        <taxon>Dikarya</taxon>
        <taxon>Basidiomycota</taxon>
        <taxon>Pucciniomycotina</taxon>
        <taxon>Pucciniomycetes</taxon>
        <taxon>Pucciniales</taxon>
        <taxon>Pucciniaceae</taxon>
        <taxon>Puccinia</taxon>
    </lineage>
</organism>
<comment type="caution">
    <text evidence="1">The sequence shown here is derived from an EMBL/GenBank/DDBJ whole genome shotgun (WGS) entry which is preliminary data.</text>
</comment>
<gene>
    <name evidence="1" type="ORF">PGT21_010955</name>
</gene>
<name>A0A5B0PEK6_PUCGR</name>
<sequence>MDYNSVLISAGNVRNKQDRVEEVRPHPPAFPSPLLPCGLLKVFKSLDAKAVEDSDPDGLSILSCSPQARRGQIGAPSPHLKKKLPSISLHLYYNVLSSHGIGGSSSDRTLSRSGWSAQVCCWVGYLSQSVGWLSPTYSQLIHSFPPCRSSSSSSNHPIIIIVTPKQFRLSLCLSENKQLHGWLSNLKKQTHDGP</sequence>
<dbReference type="EMBL" id="VSWC01000054">
    <property type="protein sequence ID" value="KAA1099533.1"/>
    <property type="molecule type" value="Genomic_DNA"/>
</dbReference>
<evidence type="ECO:0000313" key="1">
    <source>
        <dbReference type="EMBL" id="KAA1099533.1"/>
    </source>
</evidence>
<protein>
    <submittedName>
        <fullName evidence="1">Uncharacterized protein</fullName>
    </submittedName>
</protein>
<reference evidence="1 2" key="1">
    <citation type="submission" date="2019-05" db="EMBL/GenBank/DDBJ databases">
        <title>Emergence of the Ug99 lineage of the wheat stem rust pathogen through somatic hybridization.</title>
        <authorList>
            <person name="Li F."/>
            <person name="Upadhyaya N.M."/>
            <person name="Sperschneider J."/>
            <person name="Matny O."/>
            <person name="Nguyen-Phuc H."/>
            <person name="Mago R."/>
            <person name="Raley C."/>
            <person name="Miller M.E."/>
            <person name="Silverstein K.A.T."/>
            <person name="Henningsen E."/>
            <person name="Hirsch C.D."/>
            <person name="Visser B."/>
            <person name="Pretorius Z.A."/>
            <person name="Steffenson B.J."/>
            <person name="Schwessinger B."/>
            <person name="Dodds P.N."/>
            <person name="Figueroa M."/>
        </authorList>
    </citation>
    <scope>NUCLEOTIDE SEQUENCE [LARGE SCALE GENOMIC DNA]</scope>
    <source>
        <strain evidence="1">21-0</strain>
    </source>
</reference>
<proteinExistence type="predicted"/>
<dbReference type="AlphaFoldDB" id="A0A5B0PEK6"/>